<organism evidence="1 2">
    <name type="scientific">Portunus trituberculatus</name>
    <name type="common">Swimming crab</name>
    <name type="synonym">Neptunus trituberculatus</name>
    <dbReference type="NCBI Taxonomy" id="210409"/>
    <lineage>
        <taxon>Eukaryota</taxon>
        <taxon>Metazoa</taxon>
        <taxon>Ecdysozoa</taxon>
        <taxon>Arthropoda</taxon>
        <taxon>Crustacea</taxon>
        <taxon>Multicrustacea</taxon>
        <taxon>Malacostraca</taxon>
        <taxon>Eumalacostraca</taxon>
        <taxon>Eucarida</taxon>
        <taxon>Decapoda</taxon>
        <taxon>Pleocyemata</taxon>
        <taxon>Brachyura</taxon>
        <taxon>Eubrachyura</taxon>
        <taxon>Portunoidea</taxon>
        <taxon>Portunidae</taxon>
        <taxon>Portuninae</taxon>
        <taxon>Portunus</taxon>
    </lineage>
</organism>
<sequence length="124" mass="13338">MYSTSGTSTVPAHFTPAQTLSRWATCTALPFKGGKKRKGKQNAFNFLHNNHQSLSSSPSFISMTRFTSFTNSSSPSLSHASPTTSCLPVQPTCPVICPPCLSPFQTLHPIGRLPIQWGMQSAGP</sequence>
<comment type="caution">
    <text evidence="1">The sequence shown here is derived from an EMBL/GenBank/DDBJ whole genome shotgun (WGS) entry which is preliminary data.</text>
</comment>
<gene>
    <name evidence="1" type="ORF">E2C01_089100</name>
</gene>
<dbReference type="EMBL" id="VSRR010096724">
    <property type="protein sequence ID" value="MPC93952.1"/>
    <property type="molecule type" value="Genomic_DNA"/>
</dbReference>
<protein>
    <submittedName>
        <fullName evidence="1">Uncharacterized protein</fullName>
    </submittedName>
</protein>
<name>A0A5B7JCM0_PORTR</name>
<accession>A0A5B7JCM0</accession>
<reference evidence="1 2" key="1">
    <citation type="submission" date="2019-05" db="EMBL/GenBank/DDBJ databases">
        <title>Another draft genome of Portunus trituberculatus and its Hox gene families provides insights of decapod evolution.</title>
        <authorList>
            <person name="Jeong J.-H."/>
            <person name="Song I."/>
            <person name="Kim S."/>
            <person name="Choi T."/>
            <person name="Kim D."/>
            <person name="Ryu S."/>
            <person name="Kim W."/>
        </authorList>
    </citation>
    <scope>NUCLEOTIDE SEQUENCE [LARGE SCALE GENOMIC DNA]</scope>
    <source>
        <tissue evidence="1">Muscle</tissue>
    </source>
</reference>
<dbReference type="AlphaFoldDB" id="A0A5B7JCM0"/>
<dbReference type="Proteomes" id="UP000324222">
    <property type="component" value="Unassembled WGS sequence"/>
</dbReference>
<evidence type="ECO:0000313" key="1">
    <source>
        <dbReference type="EMBL" id="MPC93952.1"/>
    </source>
</evidence>
<evidence type="ECO:0000313" key="2">
    <source>
        <dbReference type="Proteomes" id="UP000324222"/>
    </source>
</evidence>
<keyword evidence="2" id="KW-1185">Reference proteome</keyword>
<proteinExistence type="predicted"/>